<dbReference type="AlphaFoldDB" id="A0A1I4B0J1"/>
<feature type="transmembrane region" description="Helical" evidence="1">
    <location>
        <begin position="20"/>
        <end position="37"/>
    </location>
</feature>
<evidence type="ECO:0000313" key="3">
    <source>
        <dbReference type="Proteomes" id="UP000199589"/>
    </source>
</evidence>
<evidence type="ECO:0000256" key="1">
    <source>
        <dbReference type="SAM" id="Phobius"/>
    </source>
</evidence>
<gene>
    <name evidence="2" type="ORF">SAMN04488569_10596</name>
</gene>
<protein>
    <recommendedName>
        <fullName evidence="4">Branched-chain amino acid ABC transporter substrate-binding protein</fullName>
    </recommendedName>
</protein>
<proteinExistence type="predicted"/>
<dbReference type="EMBL" id="FOSJ01000059">
    <property type="protein sequence ID" value="SFK62285.1"/>
    <property type="molecule type" value="Genomic_DNA"/>
</dbReference>
<organism evidence="2 3">
    <name type="scientific">Marinilactibacillus piezotolerans</name>
    <dbReference type="NCBI Taxonomy" id="258723"/>
    <lineage>
        <taxon>Bacteria</taxon>
        <taxon>Bacillati</taxon>
        <taxon>Bacillota</taxon>
        <taxon>Bacilli</taxon>
        <taxon>Lactobacillales</taxon>
        <taxon>Carnobacteriaceae</taxon>
        <taxon>Marinilactibacillus</taxon>
    </lineage>
</organism>
<feature type="transmembrane region" description="Helical" evidence="1">
    <location>
        <begin position="81"/>
        <end position="102"/>
    </location>
</feature>
<feature type="transmembrane region" description="Helical" evidence="1">
    <location>
        <begin position="108"/>
        <end position="132"/>
    </location>
</feature>
<keyword evidence="1" id="KW-1133">Transmembrane helix</keyword>
<dbReference type="OrthoDB" id="2300382at2"/>
<dbReference type="RefSeq" id="WP_072693658.1">
    <property type="nucleotide sequence ID" value="NZ_FOSJ01000059.1"/>
</dbReference>
<sequence>MKKITDERLILKNLKSIRGAYTIQTLGILGILGYDWITRGSEAVFESPLWFIFIVSTTAGLFFSMDISVSHETPKRTPKKSLGISTIIIALISIAVGIFVSFSSKSDSINGLIVGGVLFIVVLIPYIYLYYLRTKQQD</sequence>
<evidence type="ECO:0008006" key="4">
    <source>
        <dbReference type="Google" id="ProtNLM"/>
    </source>
</evidence>
<reference evidence="3" key="1">
    <citation type="submission" date="2016-10" db="EMBL/GenBank/DDBJ databases">
        <authorList>
            <person name="Varghese N."/>
            <person name="Submissions S."/>
        </authorList>
    </citation>
    <scope>NUCLEOTIDE SEQUENCE [LARGE SCALE GENOMIC DNA]</scope>
    <source>
        <strain evidence="3">DSM 16108</strain>
    </source>
</reference>
<dbReference type="Proteomes" id="UP000199589">
    <property type="component" value="Unassembled WGS sequence"/>
</dbReference>
<accession>A0A1I4B0J1</accession>
<keyword evidence="1" id="KW-0472">Membrane</keyword>
<keyword evidence="3" id="KW-1185">Reference proteome</keyword>
<evidence type="ECO:0000313" key="2">
    <source>
        <dbReference type="EMBL" id="SFK62285.1"/>
    </source>
</evidence>
<name>A0A1I4B0J1_9LACT</name>
<keyword evidence="1" id="KW-0812">Transmembrane</keyword>
<feature type="transmembrane region" description="Helical" evidence="1">
    <location>
        <begin position="49"/>
        <end position="69"/>
    </location>
</feature>